<dbReference type="InterPro" id="IPR006026">
    <property type="entry name" value="Peptidase_Metallo"/>
</dbReference>
<protein>
    <recommendedName>
        <fullName evidence="2">Peptidase metallopeptidase domain-containing protein</fullName>
    </recommendedName>
</protein>
<dbReference type="SUPFAM" id="SSF55486">
    <property type="entry name" value="Metalloproteases ('zincins'), catalytic domain"/>
    <property type="match status" value="1"/>
</dbReference>
<evidence type="ECO:0000256" key="1">
    <source>
        <dbReference type="SAM" id="SignalP"/>
    </source>
</evidence>
<organism evidence="3 4">
    <name type="scientific">Flaviaesturariibacter amylovorans</name>
    <dbReference type="NCBI Taxonomy" id="1084520"/>
    <lineage>
        <taxon>Bacteria</taxon>
        <taxon>Pseudomonadati</taxon>
        <taxon>Bacteroidota</taxon>
        <taxon>Chitinophagia</taxon>
        <taxon>Chitinophagales</taxon>
        <taxon>Chitinophagaceae</taxon>
        <taxon>Flaviaestuariibacter</taxon>
    </lineage>
</organism>
<feature type="chain" id="PRO_5045352919" description="Peptidase metallopeptidase domain-containing protein" evidence="1">
    <location>
        <begin position="23"/>
        <end position="447"/>
    </location>
</feature>
<name>A0ABP8G7B3_9BACT</name>
<sequence>MNARNSFLLVVLCSLLTLTTRAQDPHPISGINMLKDSRWPSRPDGRTVIEVSWENPTSSDAQQRAWVRDAITNSWGKVANINFTGWGAATASSEGIRIRIDPTGHPHTKGLGTMLDGKPDGMVLNFDFLGDFKCRISKEDCIKFIAVHEFGHALGLAHEHNRADCLCNEDPQGSDGDFYVTPCDLASVMNYCNPKWSNHGRLSPNDVVGIQVIYGKPGGSAPAVTELKEIRFIPCTMDVTDKANTLRQLMSKSSAIRAASFTMETKPVPTKVADKFSVPVTIRYFADNDEAKANGLKKLLVAEGYDDDAINVENMVAVMGSTIPDYIEVWTKTDPVPTRTKFDEIRLIPCTAADREIVRLVRKVIDATPEYEVKAFSEEKNAVPQRAADRLPAPLTIRFFHPDDEGKAYGMKKLLALYGYPIDDIAVENMVPRMSKVYPSYLEIWHK</sequence>
<dbReference type="Gene3D" id="3.40.390.10">
    <property type="entry name" value="Collagenase (Catalytic Domain)"/>
    <property type="match status" value="1"/>
</dbReference>
<feature type="domain" description="Peptidase metallopeptidase" evidence="2">
    <location>
        <begin position="35"/>
        <end position="194"/>
    </location>
</feature>
<proteinExistence type="predicted"/>
<dbReference type="EMBL" id="BAABGY010000001">
    <property type="protein sequence ID" value="GAA4318769.1"/>
    <property type="molecule type" value="Genomic_DNA"/>
</dbReference>
<evidence type="ECO:0000313" key="3">
    <source>
        <dbReference type="EMBL" id="GAA4318769.1"/>
    </source>
</evidence>
<gene>
    <name evidence="3" type="ORF">GCM10023184_03200</name>
</gene>
<accession>A0ABP8G7B3</accession>
<evidence type="ECO:0000259" key="2">
    <source>
        <dbReference type="SMART" id="SM00235"/>
    </source>
</evidence>
<dbReference type="Proteomes" id="UP001501725">
    <property type="component" value="Unassembled WGS sequence"/>
</dbReference>
<feature type="signal peptide" evidence="1">
    <location>
        <begin position="1"/>
        <end position="22"/>
    </location>
</feature>
<evidence type="ECO:0000313" key="4">
    <source>
        <dbReference type="Proteomes" id="UP001501725"/>
    </source>
</evidence>
<keyword evidence="1" id="KW-0732">Signal</keyword>
<reference evidence="4" key="1">
    <citation type="journal article" date="2019" name="Int. J. Syst. Evol. Microbiol.">
        <title>The Global Catalogue of Microorganisms (GCM) 10K type strain sequencing project: providing services to taxonomists for standard genome sequencing and annotation.</title>
        <authorList>
            <consortium name="The Broad Institute Genomics Platform"/>
            <consortium name="The Broad Institute Genome Sequencing Center for Infectious Disease"/>
            <person name="Wu L."/>
            <person name="Ma J."/>
        </authorList>
    </citation>
    <scope>NUCLEOTIDE SEQUENCE [LARGE SCALE GENOMIC DNA]</scope>
    <source>
        <strain evidence="4">JCM 17919</strain>
    </source>
</reference>
<comment type="caution">
    <text evidence="3">The sequence shown here is derived from an EMBL/GenBank/DDBJ whole genome shotgun (WGS) entry which is preliminary data.</text>
</comment>
<dbReference type="SMART" id="SM00235">
    <property type="entry name" value="ZnMc"/>
    <property type="match status" value="1"/>
</dbReference>
<keyword evidence="4" id="KW-1185">Reference proteome</keyword>
<dbReference type="InterPro" id="IPR024079">
    <property type="entry name" value="MetalloPept_cat_dom_sf"/>
</dbReference>
<dbReference type="RefSeq" id="WP_345252850.1">
    <property type="nucleotide sequence ID" value="NZ_BAABGY010000001.1"/>
</dbReference>